<organism evidence="6 7">
    <name type="scientific">Acidocella aquatica</name>
    <dbReference type="NCBI Taxonomy" id="1922313"/>
    <lineage>
        <taxon>Bacteria</taxon>
        <taxon>Pseudomonadati</taxon>
        <taxon>Pseudomonadota</taxon>
        <taxon>Alphaproteobacteria</taxon>
        <taxon>Acetobacterales</taxon>
        <taxon>Acidocellaceae</taxon>
        <taxon>Acidocella</taxon>
    </lineage>
</organism>
<keyword evidence="5" id="KW-0811">Translocation</keyword>
<evidence type="ECO:0000313" key="7">
    <source>
        <dbReference type="Proteomes" id="UP001156641"/>
    </source>
</evidence>
<dbReference type="HAMAP" id="MF_00902">
    <property type="entry name" value="TatC"/>
    <property type="match status" value="1"/>
</dbReference>
<accession>A0ABQ6A4K7</accession>
<keyword evidence="5" id="KW-1003">Cell membrane</keyword>
<evidence type="ECO:0000313" key="6">
    <source>
        <dbReference type="EMBL" id="GLR67420.1"/>
    </source>
</evidence>
<comment type="caution">
    <text evidence="6">The sequence shown here is derived from an EMBL/GenBank/DDBJ whole genome shotgun (WGS) entry which is preliminary data.</text>
</comment>
<feature type="transmembrane region" description="Helical" evidence="5">
    <location>
        <begin position="33"/>
        <end position="51"/>
    </location>
</feature>
<keyword evidence="5" id="KW-0653">Protein transport</keyword>
<dbReference type="PANTHER" id="PTHR30371">
    <property type="entry name" value="SEC-INDEPENDENT PROTEIN TRANSLOCASE PROTEIN TATC"/>
    <property type="match status" value="1"/>
</dbReference>
<dbReference type="Proteomes" id="UP001156641">
    <property type="component" value="Unassembled WGS sequence"/>
</dbReference>
<dbReference type="PRINTS" id="PR01840">
    <property type="entry name" value="TATCFAMILY"/>
</dbReference>
<gene>
    <name evidence="5 6" type="primary">tatC</name>
    <name evidence="6" type="ORF">GCM10010909_21010</name>
</gene>
<feature type="transmembrane region" description="Helical" evidence="5">
    <location>
        <begin position="90"/>
        <end position="111"/>
    </location>
</feature>
<dbReference type="EMBL" id="BSOS01000065">
    <property type="protein sequence ID" value="GLR67420.1"/>
    <property type="molecule type" value="Genomic_DNA"/>
</dbReference>
<keyword evidence="3 5" id="KW-1133">Transmembrane helix</keyword>
<evidence type="ECO:0000256" key="1">
    <source>
        <dbReference type="ARBA" id="ARBA00004141"/>
    </source>
</evidence>
<evidence type="ECO:0000256" key="5">
    <source>
        <dbReference type="HAMAP-Rule" id="MF_00902"/>
    </source>
</evidence>
<dbReference type="PANTHER" id="PTHR30371:SF0">
    <property type="entry name" value="SEC-INDEPENDENT PROTEIN TRANSLOCASE PROTEIN TATC, CHLOROPLASTIC-RELATED"/>
    <property type="match status" value="1"/>
</dbReference>
<comment type="function">
    <text evidence="5">Part of the twin-arginine translocation (Tat) system that transports large folded proteins containing a characteristic twin-arginine motif in their signal peptide across membranes. Together with TatB, TatC is part of a receptor directly interacting with Tat signal peptides.</text>
</comment>
<keyword evidence="2 5" id="KW-0812">Transmembrane</keyword>
<keyword evidence="7" id="KW-1185">Reference proteome</keyword>
<feature type="transmembrane region" description="Helical" evidence="5">
    <location>
        <begin position="240"/>
        <end position="258"/>
    </location>
</feature>
<proteinExistence type="inferred from homology"/>
<keyword evidence="5" id="KW-0813">Transport</keyword>
<protein>
    <recommendedName>
        <fullName evidence="5">Sec-independent protein translocase protein TatC</fullName>
    </recommendedName>
</protein>
<dbReference type="Pfam" id="PF00902">
    <property type="entry name" value="TatC"/>
    <property type="match status" value="1"/>
</dbReference>
<keyword evidence="4 5" id="KW-0472">Membrane</keyword>
<comment type="subunit">
    <text evidence="5">The Tat system comprises two distinct complexes: a TatABC complex, containing multiple copies of TatA, TatB and TatC subunits, and a separate TatA complex, containing only TatA subunits. Substrates initially bind to the TatABC complex, which probably triggers association of the separate TatA complex to form the active translocon.</text>
</comment>
<evidence type="ECO:0000256" key="3">
    <source>
        <dbReference type="ARBA" id="ARBA00022989"/>
    </source>
</evidence>
<sequence length="269" mass="30079">MTEQEAPEAAAADEINDKEMPLMEHLAELRKRLMWSAITFIIAFVVCYHFAARIYEFLAAPLAHALEARGEKPELIYTALFEAFFTYVKVSVFAAAFISFPMIAGQLWLFVAPGLYKREKRAMLPFLIVTPILFFMGGALAYYVFFPVAWRFFLSFQTSGGNGDVQIALMAKVSDYLNVVMKLIFAFGLSFELPVLLTLLGRVGIVNSAALKKYRRYAYVGCFIVAAIMAPPDVPSQCLMAGLLIFLFEISLFAVKMVEPKVPVEAEDA</sequence>
<evidence type="ECO:0000256" key="2">
    <source>
        <dbReference type="ARBA" id="ARBA00022692"/>
    </source>
</evidence>
<feature type="transmembrane region" description="Helical" evidence="5">
    <location>
        <begin position="123"/>
        <end position="145"/>
    </location>
</feature>
<feature type="transmembrane region" description="Helical" evidence="5">
    <location>
        <begin position="183"/>
        <end position="205"/>
    </location>
</feature>
<reference evidence="7" key="1">
    <citation type="journal article" date="2019" name="Int. J. Syst. Evol. Microbiol.">
        <title>The Global Catalogue of Microorganisms (GCM) 10K type strain sequencing project: providing services to taxonomists for standard genome sequencing and annotation.</title>
        <authorList>
            <consortium name="The Broad Institute Genomics Platform"/>
            <consortium name="The Broad Institute Genome Sequencing Center for Infectious Disease"/>
            <person name="Wu L."/>
            <person name="Ma J."/>
        </authorList>
    </citation>
    <scope>NUCLEOTIDE SEQUENCE [LARGE SCALE GENOMIC DNA]</scope>
    <source>
        <strain evidence="7">NBRC 112502</strain>
    </source>
</reference>
<name>A0ABQ6A4K7_9PROT</name>
<comment type="similarity">
    <text evidence="5">Belongs to the TatC family.</text>
</comment>
<comment type="subcellular location">
    <subcellularLocation>
        <location evidence="5">Cell membrane</location>
        <topology evidence="5">Multi-pass membrane protein</topology>
    </subcellularLocation>
    <subcellularLocation>
        <location evidence="1">Membrane</location>
        <topology evidence="1">Multi-pass membrane protein</topology>
    </subcellularLocation>
</comment>
<dbReference type="InterPro" id="IPR002033">
    <property type="entry name" value="TatC"/>
</dbReference>
<evidence type="ECO:0000256" key="4">
    <source>
        <dbReference type="ARBA" id="ARBA00023136"/>
    </source>
</evidence>
<feature type="transmembrane region" description="Helical" evidence="5">
    <location>
        <begin position="217"/>
        <end position="234"/>
    </location>
</feature>
<dbReference type="NCBIfam" id="TIGR00945">
    <property type="entry name" value="tatC"/>
    <property type="match status" value="1"/>
</dbReference>